<dbReference type="InterPro" id="IPR040049">
    <property type="entry name" value="Ribosomal_mS25/mL61"/>
</dbReference>
<dbReference type="GO" id="GO:0003735">
    <property type="term" value="F:structural constituent of ribosome"/>
    <property type="evidence" value="ECO:0007669"/>
    <property type="project" value="InterPro"/>
</dbReference>
<dbReference type="GO" id="GO:0005840">
    <property type="term" value="C:ribosome"/>
    <property type="evidence" value="ECO:0007669"/>
    <property type="project" value="UniProtKB-KW"/>
</dbReference>
<dbReference type="OrthoDB" id="1696305at2759"/>
<keyword evidence="2" id="KW-0689">Ribosomal protein</keyword>
<evidence type="ECO:0000256" key="5">
    <source>
        <dbReference type="SAM" id="MobiDB-lite"/>
    </source>
</evidence>
<dbReference type="GO" id="GO:0005739">
    <property type="term" value="C:mitochondrion"/>
    <property type="evidence" value="ECO:0007669"/>
    <property type="project" value="UniProtKB-SubCell"/>
</dbReference>
<keyword evidence="4" id="KW-0687">Ribonucleoprotein</keyword>
<keyword evidence="3" id="KW-0496">Mitochondrion</keyword>
<evidence type="ECO:0000256" key="4">
    <source>
        <dbReference type="ARBA" id="ARBA00023274"/>
    </source>
</evidence>
<evidence type="ECO:0000313" key="7">
    <source>
        <dbReference type="EMBL" id="RDB24602.1"/>
    </source>
</evidence>
<name>A0A369JTC3_HYPMA</name>
<evidence type="ECO:0000256" key="1">
    <source>
        <dbReference type="ARBA" id="ARBA00004173"/>
    </source>
</evidence>
<accession>A0A369JTC3</accession>
<feature type="region of interest" description="Disordered" evidence="5">
    <location>
        <begin position="132"/>
        <end position="216"/>
    </location>
</feature>
<dbReference type="InterPro" id="IPR007741">
    <property type="entry name" value="Ribosomal_mL43/mS25/NADH_DH"/>
</dbReference>
<evidence type="ECO:0000256" key="3">
    <source>
        <dbReference type="ARBA" id="ARBA00023128"/>
    </source>
</evidence>
<evidence type="ECO:0000313" key="8">
    <source>
        <dbReference type="Proteomes" id="UP000076154"/>
    </source>
</evidence>
<comment type="subcellular location">
    <subcellularLocation>
        <location evidence="1">Mitochondrion</location>
    </subcellularLocation>
</comment>
<evidence type="ECO:0000259" key="6">
    <source>
        <dbReference type="SMART" id="SM00916"/>
    </source>
</evidence>
<dbReference type="InParanoid" id="A0A369JTC3"/>
<dbReference type="PANTHER" id="PTHR13274">
    <property type="entry name" value="MITOCHONDRIAL RIBOSOMAL PROTEIN S25"/>
    <property type="match status" value="1"/>
</dbReference>
<feature type="domain" description="Ribosomal protein/NADH dehydrogenase" evidence="6">
    <location>
        <begin position="41"/>
        <end position="119"/>
    </location>
</feature>
<dbReference type="EMBL" id="LUEZ02000042">
    <property type="protein sequence ID" value="RDB24602.1"/>
    <property type="molecule type" value="Genomic_DNA"/>
</dbReference>
<dbReference type="GO" id="GO:1990904">
    <property type="term" value="C:ribonucleoprotein complex"/>
    <property type="evidence" value="ECO:0007669"/>
    <property type="project" value="UniProtKB-KW"/>
</dbReference>
<gene>
    <name evidence="7" type="ORF">Hypma_008216</name>
</gene>
<organism evidence="7 8">
    <name type="scientific">Hypsizygus marmoreus</name>
    <name type="common">White beech mushroom</name>
    <name type="synonym">Agaricus marmoreus</name>
    <dbReference type="NCBI Taxonomy" id="39966"/>
    <lineage>
        <taxon>Eukaryota</taxon>
        <taxon>Fungi</taxon>
        <taxon>Dikarya</taxon>
        <taxon>Basidiomycota</taxon>
        <taxon>Agaricomycotina</taxon>
        <taxon>Agaricomycetes</taxon>
        <taxon>Agaricomycetidae</taxon>
        <taxon>Agaricales</taxon>
        <taxon>Tricholomatineae</taxon>
        <taxon>Lyophyllaceae</taxon>
        <taxon>Hypsizygus</taxon>
    </lineage>
</organism>
<evidence type="ECO:0000256" key="2">
    <source>
        <dbReference type="ARBA" id="ARBA00022980"/>
    </source>
</evidence>
<dbReference type="PANTHER" id="PTHR13274:SF2">
    <property type="entry name" value="SMALL RIBOSOMAL SUBUNIT PROTEIN MS25"/>
    <property type="match status" value="1"/>
</dbReference>
<keyword evidence="8" id="KW-1185">Reference proteome</keyword>
<comment type="caution">
    <text evidence="7">The sequence shown here is derived from an EMBL/GenBank/DDBJ whole genome shotgun (WGS) entry which is preliminary data.</text>
</comment>
<dbReference type="Gene3D" id="3.40.30.10">
    <property type="entry name" value="Glutaredoxin"/>
    <property type="match status" value="1"/>
</dbReference>
<proteinExistence type="predicted"/>
<protein>
    <recommendedName>
        <fullName evidence="6">Ribosomal protein/NADH dehydrogenase domain-containing protein</fullName>
    </recommendedName>
</protein>
<dbReference type="SUPFAM" id="SSF52833">
    <property type="entry name" value="Thioredoxin-like"/>
    <property type="match status" value="1"/>
</dbReference>
<reference evidence="7" key="1">
    <citation type="submission" date="2018-04" db="EMBL/GenBank/DDBJ databases">
        <title>Whole genome sequencing of Hypsizygus marmoreus.</title>
        <authorList>
            <person name="Choi I.-G."/>
            <person name="Min B."/>
            <person name="Kim J.-G."/>
            <person name="Kim S."/>
            <person name="Oh Y.-L."/>
            <person name="Kong W.-S."/>
            <person name="Park H."/>
            <person name="Jeong J."/>
            <person name="Song E.-S."/>
        </authorList>
    </citation>
    <scope>NUCLEOTIDE SEQUENCE [LARGE SCALE GENOMIC DNA]</scope>
    <source>
        <strain evidence="7">51987-8</strain>
    </source>
</reference>
<dbReference type="SMART" id="SM00916">
    <property type="entry name" value="L51_S25_CI-B8"/>
    <property type="match status" value="1"/>
</dbReference>
<dbReference type="InterPro" id="IPR036249">
    <property type="entry name" value="Thioredoxin-like_sf"/>
</dbReference>
<dbReference type="Proteomes" id="UP000076154">
    <property type="component" value="Unassembled WGS sequence"/>
</dbReference>
<sequence>MGRRAKFVPTGPSHLARVLAGLNTQPKLTLSNLKTLKLSLAFRNDHFGARHFVKEQLPRIRYANPNLDIQVEKVRKTAQEAWRPEMELEFTDGQQKTLDMHEKWSSTILKELMEVAGGDAWAQWKLEAAATGQPLVPGEESEDSVVKRPAPTPLPSLKLFRATAPPPPAPESESSKEKHTLEQAIAGEASLKAEEKQADIPIPPPRPKTGAAAVLP</sequence>
<dbReference type="STRING" id="39966.A0A369JTC3"/>
<dbReference type="AlphaFoldDB" id="A0A369JTC3"/>